<reference evidence="2 3" key="1">
    <citation type="submission" date="2022-12" db="EMBL/GenBank/DDBJ databases">
        <title>Microbacterium terricola strain KV-448 chromosome, complete genome.</title>
        <authorList>
            <person name="Oshima T."/>
            <person name="Moriya T."/>
            <person name="Bessho Y."/>
        </authorList>
    </citation>
    <scope>NUCLEOTIDE SEQUENCE [LARGE SCALE GENOMIC DNA]</scope>
    <source>
        <strain evidence="2 3">KV-448</strain>
    </source>
</reference>
<proteinExistence type="predicted"/>
<keyword evidence="3" id="KW-1185">Reference proteome</keyword>
<gene>
    <name evidence="2" type="ORF">Microterr_25800</name>
</gene>
<feature type="transmembrane region" description="Helical" evidence="1">
    <location>
        <begin position="7"/>
        <end position="30"/>
    </location>
</feature>
<sequence>MQRLDSYVTGFAGFGGVGLLAGVGVLALASSAYEPGAWLLLGWVLTLLSALALLAGATGHAIGLAARGIIAETARPSDGVPAAPTSDAASV</sequence>
<organism evidence="2 3">
    <name type="scientific">Microbacterium terricola</name>
    <dbReference type="NCBI Taxonomy" id="344163"/>
    <lineage>
        <taxon>Bacteria</taxon>
        <taxon>Bacillati</taxon>
        <taxon>Actinomycetota</taxon>
        <taxon>Actinomycetes</taxon>
        <taxon>Micrococcales</taxon>
        <taxon>Microbacteriaceae</taxon>
        <taxon>Microbacterium</taxon>
    </lineage>
</organism>
<dbReference type="Proteomes" id="UP001317779">
    <property type="component" value="Chromosome"/>
</dbReference>
<keyword evidence="1" id="KW-0812">Transmembrane</keyword>
<feature type="transmembrane region" description="Helical" evidence="1">
    <location>
        <begin position="36"/>
        <end position="57"/>
    </location>
</feature>
<keyword evidence="1" id="KW-1133">Transmembrane helix</keyword>
<protein>
    <submittedName>
        <fullName evidence="2">Uncharacterized protein</fullName>
    </submittedName>
</protein>
<evidence type="ECO:0000313" key="3">
    <source>
        <dbReference type="Proteomes" id="UP001317779"/>
    </source>
</evidence>
<keyword evidence="1" id="KW-0472">Membrane</keyword>
<name>A0ABM8E2C8_9MICO</name>
<evidence type="ECO:0000256" key="1">
    <source>
        <dbReference type="SAM" id="Phobius"/>
    </source>
</evidence>
<dbReference type="EMBL" id="AP027141">
    <property type="protein sequence ID" value="BDV31920.1"/>
    <property type="molecule type" value="Genomic_DNA"/>
</dbReference>
<accession>A0ABM8E2C8</accession>
<evidence type="ECO:0000313" key="2">
    <source>
        <dbReference type="EMBL" id="BDV31920.1"/>
    </source>
</evidence>